<dbReference type="GO" id="GO:0005524">
    <property type="term" value="F:ATP binding"/>
    <property type="evidence" value="ECO:0007669"/>
    <property type="project" value="UniProtKB-KW"/>
</dbReference>
<dbReference type="FunFam" id="3.40.50.300:FF:002884">
    <property type="entry name" value="ATP-dependent DNA helicase"/>
    <property type="match status" value="1"/>
</dbReference>
<feature type="compositionally biased region" description="Polar residues" evidence="2">
    <location>
        <begin position="420"/>
        <end position="439"/>
    </location>
</feature>
<comment type="similarity">
    <text evidence="1">Belongs to the helicase family.</text>
</comment>
<feature type="domain" description="Helitron helicase-like" evidence="4">
    <location>
        <begin position="450"/>
        <end position="631"/>
    </location>
</feature>
<keyword evidence="1" id="KW-0067">ATP-binding</keyword>
<feature type="compositionally biased region" description="Low complexity" evidence="2">
    <location>
        <begin position="13"/>
        <end position="22"/>
    </location>
</feature>
<feature type="domain" description="DNA helicase Pif1-like DEAD-box helicase" evidence="3">
    <location>
        <begin position="1091"/>
        <end position="1331"/>
    </location>
</feature>
<dbReference type="Pfam" id="PF21530">
    <property type="entry name" value="Pif1_2B_dom"/>
    <property type="match status" value="1"/>
</dbReference>
<dbReference type="CDD" id="cd18809">
    <property type="entry name" value="SF1_C_RecD"/>
    <property type="match status" value="1"/>
</dbReference>
<dbReference type="GO" id="GO:0043139">
    <property type="term" value="F:5'-3' DNA helicase activity"/>
    <property type="evidence" value="ECO:0007669"/>
    <property type="project" value="UniProtKB-EC"/>
</dbReference>
<keyword evidence="1" id="KW-0378">Hydrolase</keyword>
<dbReference type="InterPro" id="IPR025476">
    <property type="entry name" value="Helitron_helicase-like"/>
</dbReference>
<evidence type="ECO:0000256" key="1">
    <source>
        <dbReference type="RuleBase" id="RU363044"/>
    </source>
</evidence>
<keyword evidence="1" id="KW-0227">DNA damage</keyword>
<evidence type="ECO:0000256" key="2">
    <source>
        <dbReference type="SAM" id="MobiDB-lite"/>
    </source>
</evidence>
<dbReference type="EC" id="5.6.2.3" evidence="1"/>
<dbReference type="GO" id="GO:0006310">
    <property type="term" value="P:DNA recombination"/>
    <property type="evidence" value="ECO:0007669"/>
    <property type="project" value="UniProtKB-KW"/>
</dbReference>
<organism evidence="6 7">
    <name type="scientific">Microbotryum silenes-dioicae</name>
    <dbReference type="NCBI Taxonomy" id="796604"/>
    <lineage>
        <taxon>Eukaryota</taxon>
        <taxon>Fungi</taxon>
        <taxon>Dikarya</taxon>
        <taxon>Basidiomycota</taxon>
        <taxon>Pucciniomycotina</taxon>
        <taxon>Microbotryomycetes</taxon>
        <taxon>Microbotryales</taxon>
        <taxon>Microbotryaceae</taxon>
        <taxon>Microbotryum</taxon>
    </lineage>
</organism>
<feature type="compositionally biased region" description="Basic residues" evidence="2">
    <location>
        <begin position="88"/>
        <end position="99"/>
    </location>
</feature>
<dbReference type="Pfam" id="PF05970">
    <property type="entry name" value="PIF1"/>
    <property type="match status" value="1"/>
</dbReference>
<dbReference type="InterPro" id="IPR027417">
    <property type="entry name" value="P-loop_NTPase"/>
</dbReference>
<evidence type="ECO:0000259" key="5">
    <source>
        <dbReference type="Pfam" id="PF21530"/>
    </source>
</evidence>
<accession>A0A2X0P544</accession>
<keyword evidence="1" id="KW-0347">Helicase</keyword>
<dbReference type="EMBL" id="FQNC01000046">
    <property type="protein sequence ID" value="SGY69791.1"/>
    <property type="molecule type" value="Genomic_DNA"/>
</dbReference>
<evidence type="ECO:0000259" key="4">
    <source>
        <dbReference type="Pfam" id="PF14214"/>
    </source>
</evidence>
<protein>
    <recommendedName>
        <fullName evidence="1">ATP-dependent DNA helicase</fullName>
        <ecNumber evidence="1">5.6.2.3</ecNumber>
    </recommendedName>
</protein>
<dbReference type="GO" id="GO:0016887">
    <property type="term" value="F:ATP hydrolysis activity"/>
    <property type="evidence" value="ECO:0007669"/>
    <property type="project" value="RHEA"/>
</dbReference>
<reference evidence="6 7" key="1">
    <citation type="submission" date="2016-11" db="EMBL/GenBank/DDBJ databases">
        <authorList>
            <person name="Jaros S."/>
            <person name="Januszkiewicz K."/>
            <person name="Wedrychowicz H."/>
        </authorList>
    </citation>
    <scope>NUCLEOTIDE SEQUENCE [LARGE SCALE GENOMIC DNA]</scope>
</reference>
<keyword evidence="7" id="KW-1185">Reference proteome</keyword>
<proteinExistence type="inferred from homology"/>
<dbReference type="Gene3D" id="3.40.50.300">
    <property type="entry name" value="P-loop containing nucleotide triphosphate hydrolases"/>
    <property type="match status" value="1"/>
</dbReference>
<dbReference type="Pfam" id="PF14214">
    <property type="entry name" value="Helitron_like_N"/>
    <property type="match status" value="1"/>
</dbReference>
<sequence length="1589" mass="179136">MSSANFHVPFPQQQPSRRAQGQQRRRQHAATNRSTRRRAKWIVESICTGSRHSQCRPANATGPQPLSRRRFEYRRNYDFSHYCRRTTIHAAQRQRRQRERGRSSQSVPTALLPLPEGPFPRHDLGSMTLQCPICSALHWEFEKSPTRGGATPFKLCCTDGKVRLPGIEKPPPELLELLTGDGPVEKIFRDRILAFNESFAMASFGTSKGHGIISGAGPPSFYLSGTVFHRIGTLAPGPADDPVFAQILFLAPTERIEARRRFNGPPEEVRRLDSAYQQIVPVLDGMLRVHNRRVKLLLTAKEFMNSETSHMYKLRLLAPRNRDPRTYNLPTQEEVAVILPGDETEYRSSRREIVVRLRHPPNNDSRGIQLIHDGHPALMALTYPLLLPYGEDWYHDGIPLSQNAIATEAARRVRDENGVLQRTTDDANANPQTGTAGSKRVTQSQFNAYYFHIHPHNISYPTLFLGGRLFQKFVADAWAMTEQERLYWMRANQKKLRAEEYSSLQASLAEGLDPAQIGKRVILPSSHTGSPRQMVQLYQDAMAIVRVFGAPDIFITMTCNPAWSEIVNALLPGQTASDRPDIVARVFHGKLKALLADVLGVGRAPGVFGKVIAYVYVVEFQKRGLPHAHIFLIMDPEDKPKTNDDYDKIVTAEIPDRDKFPALFETITNTMLHRRCDRPGKHTCHDDHGKCTKRFPKRLQPRTTSEDGGYPHYRRRGIHQYVKFAGTAQKEVYTDANVVPTNPFLASKYNCHVNVEIASGVAAIKYLYKYVYKGHDRTSFTIDDPEAQDEINNFLDARYVCAPEAIHRIFRFGMHDRDPAVARLALHLPNEQQVWFDPDHGAPDLSAPPETTLTAFIKLCAKTPPDHNARNLLYVDVPTRFTWNNEDRTWVPRKRDNRTIGRIYFCGPEGGERYYLRLLLLKVPSPTSFADLKTFNGVEFRTFREACVERGLLRNDAEADRCLTEAAVFRTGHELRHLFAMLLTADDGVTNAAQLWTRHDDNLTQDVEYQLRNQRRQPIITPEHVASWGLLQLSNILQRLDSSLSDHGLLLPTIQFDDEASTNRLIMEESATAAELDELEGIWRNNFELCNAEQRVVVETVLDSILNSRGKVFFIDAPGGTGKTFLEKTILARIRSEGKYALAVASSGIAALLLPKGRTAHSRFKIPIDIFDDSTCNIPKQGQLAELFRMCDLIVWDEAPMQHRRCFQLVDRMLQDVRSSTARFGGLTVVLAGDPKQCLRVIAKSSLAQIVDACIMNADFWGEVEVLHLSVNSNPFLTFRPYTNHGTVQAQTNMRLLAAADRMTETEREKAQDFANWLLGVGDGSANKTEDSIALPRELLLPATTRNRSGLIRHVYPVPAFELNNMSIGAKIEYFRNRAILAPKNSQVDQINDMVLDLLPGEPQTFYSADSVENEDESLFSIEYLQSLNIPGMALHAAKFKVGCPVMLLRNLDPAAGLCNGTRLLLTRLHTRVLEAIILTGDHAGQPVLLPRITLKTGSSAELPFTLHRTQFPIRLAMAMTINKSQGQSLAQVGVCLETPVFSHGQLYVALSRATNVDGVRVLLHQTENEEADNVTENIVFRMVFELMK</sequence>
<name>A0A2X0P544_9BASI</name>
<dbReference type="PANTHER" id="PTHR10492:SF57">
    <property type="entry name" value="ATP-DEPENDENT DNA HELICASE"/>
    <property type="match status" value="1"/>
</dbReference>
<feature type="region of interest" description="Disordered" evidence="2">
    <location>
        <begin position="419"/>
        <end position="439"/>
    </location>
</feature>
<evidence type="ECO:0000313" key="6">
    <source>
        <dbReference type="EMBL" id="SGY69791.1"/>
    </source>
</evidence>
<dbReference type="PANTHER" id="PTHR10492">
    <property type="match status" value="1"/>
</dbReference>
<gene>
    <name evidence="6" type="primary">BQ5605_C004g03061</name>
    <name evidence="6" type="ORF">BQ5605_C004G03061</name>
</gene>
<dbReference type="Proteomes" id="UP000249464">
    <property type="component" value="Unassembled WGS sequence"/>
</dbReference>
<evidence type="ECO:0000313" key="7">
    <source>
        <dbReference type="Proteomes" id="UP000249464"/>
    </source>
</evidence>
<keyword evidence="1" id="KW-0233">DNA recombination</keyword>
<dbReference type="GO" id="GO:0000723">
    <property type="term" value="P:telomere maintenance"/>
    <property type="evidence" value="ECO:0007669"/>
    <property type="project" value="InterPro"/>
</dbReference>
<keyword evidence="1" id="KW-0234">DNA repair</keyword>
<feature type="compositionally biased region" description="Basic residues" evidence="2">
    <location>
        <begin position="23"/>
        <end position="37"/>
    </location>
</feature>
<dbReference type="InterPro" id="IPR049163">
    <property type="entry name" value="Pif1-like_2B_dom"/>
</dbReference>
<evidence type="ECO:0000259" key="3">
    <source>
        <dbReference type="Pfam" id="PF05970"/>
    </source>
</evidence>
<feature type="region of interest" description="Disordered" evidence="2">
    <location>
        <begin position="1"/>
        <end position="37"/>
    </location>
</feature>
<comment type="cofactor">
    <cofactor evidence="1">
        <name>Mg(2+)</name>
        <dbReference type="ChEBI" id="CHEBI:18420"/>
    </cofactor>
</comment>
<feature type="region of interest" description="Disordered" evidence="2">
    <location>
        <begin position="88"/>
        <end position="116"/>
    </location>
</feature>
<dbReference type="InterPro" id="IPR010285">
    <property type="entry name" value="DNA_helicase_pif1-like_DEAD"/>
</dbReference>
<keyword evidence="1" id="KW-0547">Nucleotide-binding</keyword>
<dbReference type="GO" id="GO:0006281">
    <property type="term" value="P:DNA repair"/>
    <property type="evidence" value="ECO:0007669"/>
    <property type="project" value="UniProtKB-KW"/>
</dbReference>
<feature type="domain" description="DNA helicase Pif1-like 2B" evidence="5">
    <location>
        <begin position="1423"/>
        <end position="1469"/>
    </location>
</feature>
<comment type="catalytic activity">
    <reaction evidence="1">
        <text>ATP + H2O = ADP + phosphate + H(+)</text>
        <dbReference type="Rhea" id="RHEA:13065"/>
        <dbReference type="ChEBI" id="CHEBI:15377"/>
        <dbReference type="ChEBI" id="CHEBI:15378"/>
        <dbReference type="ChEBI" id="CHEBI:30616"/>
        <dbReference type="ChEBI" id="CHEBI:43474"/>
        <dbReference type="ChEBI" id="CHEBI:456216"/>
        <dbReference type="EC" id="5.6.2.3"/>
    </reaction>
</comment>
<dbReference type="SUPFAM" id="SSF52540">
    <property type="entry name" value="P-loop containing nucleoside triphosphate hydrolases"/>
    <property type="match status" value="2"/>
</dbReference>